<sequence>MNIGIFFKVRNRLRTSLQGLVYPFFFARFGARSRILRPIRIDGSDNIAIGTDVFINNFAWIETIHAFSVQPRLDIRDRAYIGNSAHIIVTHSIEIGCDVLIADRVYVADYIHGYEDIHKPVKTQDLIQRRPVSIGDGSWIGENVVILGARIGRHCVIGANAVVTSDIPDFCVAVGAPARVVRHWHPDRKQWLKGEPSARNACSASVINEINHA</sequence>
<dbReference type="SUPFAM" id="SSF51161">
    <property type="entry name" value="Trimeric LpxA-like enzymes"/>
    <property type="match status" value="1"/>
</dbReference>
<gene>
    <name evidence="1" type="ORF">E2553_28180</name>
</gene>
<dbReference type="RefSeq" id="WP_134462879.1">
    <property type="nucleotide sequence ID" value="NZ_JBHMFL010000076.1"/>
</dbReference>
<dbReference type="InterPro" id="IPR001451">
    <property type="entry name" value="Hexapep"/>
</dbReference>
<comment type="caution">
    <text evidence="1">The sequence shown here is derived from an EMBL/GenBank/DDBJ whole genome shotgun (WGS) entry which is preliminary data.</text>
</comment>
<evidence type="ECO:0000313" key="2">
    <source>
        <dbReference type="Proteomes" id="UP000297385"/>
    </source>
</evidence>
<dbReference type="AlphaFoldDB" id="A0A4Y8MT28"/>
<dbReference type="PANTHER" id="PTHR23416:SF78">
    <property type="entry name" value="LIPOPOLYSACCHARIDE BIOSYNTHESIS O-ACETYL TRANSFERASE WBBJ-RELATED"/>
    <property type="match status" value="1"/>
</dbReference>
<accession>A0A4Y8MT28</accession>
<dbReference type="GeneID" id="97306840"/>
<dbReference type="Pfam" id="PF14602">
    <property type="entry name" value="Hexapep_2"/>
    <property type="match status" value="1"/>
</dbReference>
<organism evidence="1 2">
    <name type="scientific">Paraburkholderia dipogonis</name>
    <dbReference type="NCBI Taxonomy" id="1211383"/>
    <lineage>
        <taxon>Bacteria</taxon>
        <taxon>Pseudomonadati</taxon>
        <taxon>Pseudomonadota</taxon>
        <taxon>Betaproteobacteria</taxon>
        <taxon>Burkholderiales</taxon>
        <taxon>Burkholderiaceae</taxon>
        <taxon>Paraburkholderia</taxon>
    </lineage>
</organism>
<dbReference type="PANTHER" id="PTHR23416">
    <property type="entry name" value="SIALIC ACID SYNTHASE-RELATED"/>
    <property type="match status" value="1"/>
</dbReference>
<reference evidence="1 2" key="1">
    <citation type="submission" date="2019-03" db="EMBL/GenBank/DDBJ databases">
        <title>Complete Genome Sequence of Paraburkholderia dipogonis ICMP 19430T, a Nitrogen-fixing Symbiont of the South African Invasive Legume Dipogon lignosus in New Zealand.</title>
        <authorList>
            <person name="De Meyer S.E."/>
        </authorList>
    </citation>
    <scope>NUCLEOTIDE SEQUENCE [LARGE SCALE GENOMIC DNA]</scope>
    <source>
        <strain evidence="1 2">ICMP 19430</strain>
    </source>
</reference>
<dbReference type="GO" id="GO:0016746">
    <property type="term" value="F:acyltransferase activity"/>
    <property type="evidence" value="ECO:0007669"/>
    <property type="project" value="UniProtKB-KW"/>
</dbReference>
<dbReference type="EMBL" id="SNVI01000002">
    <property type="protein sequence ID" value="TFE40604.1"/>
    <property type="molecule type" value="Genomic_DNA"/>
</dbReference>
<dbReference type="Gene3D" id="2.160.10.10">
    <property type="entry name" value="Hexapeptide repeat proteins"/>
    <property type="match status" value="1"/>
</dbReference>
<keyword evidence="1" id="KW-0012">Acyltransferase</keyword>
<dbReference type="Proteomes" id="UP000297385">
    <property type="component" value="Unassembled WGS sequence"/>
</dbReference>
<dbReference type="InterPro" id="IPR051159">
    <property type="entry name" value="Hexapeptide_acetyltransf"/>
</dbReference>
<dbReference type="InterPro" id="IPR011004">
    <property type="entry name" value="Trimer_LpxA-like_sf"/>
</dbReference>
<protein>
    <submittedName>
        <fullName evidence="1">Acyltransferase</fullName>
    </submittedName>
</protein>
<dbReference type="CDD" id="cd04647">
    <property type="entry name" value="LbH_MAT_like"/>
    <property type="match status" value="1"/>
</dbReference>
<keyword evidence="1" id="KW-0808">Transferase</keyword>
<proteinExistence type="predicted"/>
<name>A0A4Y8MT28_9BURK</name>
<evidence type="ECO:0000313" key="1">
    <source>
        <dbReference type="EMBL" id="TFE40604.1"/>
    </source>
</evidence>